<organism evidence="1 2">
    <name type="scientific">Senna tora</name>
    <dbReference type="NCBI Taxonomy" id="362788"/>
    <lineage>
        <taxon>Eukaryota</taxon>
        <taxon>Viridiplantae</taxon>
        <taxon>Streptophyta</taxon>
        <taxon>Embryophyta</taxon>
        <taxon>Tracheophyta</taxon>
        <taxon>Spermatophyta</taxon>
        <taxon>Magnoliopsida</taxon>
        <taxon>eudicotyledons</taxon>
        <taxon>Gunneridae</taxon>
        <taxon>Pentapetalae</taxon>
        <taxon>rosids</taxon>
        <taxon>fabids</taxon>
        <taxon>Fabales</taxon>
        <taxon>Fabaceae</taxon>
        <taxon>Caesalpinioideae</taxon>
        <taxon>Cassia clade</taxon>
        <taxon>Senna</taxon>
    </lineage>
</organism>
<dbReference type="EMBL" id="JAAIUW010000006">
    <property type="protein sequence ID" value="KAF7825932.1"/>
    <property type="molecule type" value="Genomic_DNA"/>
</dbReference>
<keyword evidence="2" id="KW-1185">Reference proteome</keyword>
<accession>A0A834TQ82</accession>
<dbReference type="AlphaFoldDB" id="A0A834TQ82"/>
<reference evidence="1" key="1">
    <citation type="submission" date="2020-09" db="EMBL/GenBank/DDBJ databases">
        <title>Genome-Enabled Discovery of Anthraquinone Biosynthesis in Senna tora.</title>
        <authorList>
            <person name="Kang S.-H."/>
            <person name="Pandey R.P."/>
            <person name="Lee C.-M."/>
            <person name="Sim J.-S."/>
            <person name="Jeong J.-T."/>
            <person name="Choi B.-S."/>
            <person name="Jung M."/>
            <person name="Ginzburg D."/>
            <person name="Zhao K."/>
            <person name="Won S.Y."/>
            <person name="Oh T.-J."/>
            <person name="Yu Y."/>
            <person name="Kim N.-H."/>
            <person name="Lee O.R."/>
            <person name="Lee T.-H."/>
            <person name="Bashyal P."/>
            <person name="Kim T.-S."/>
            <person name="Lee W.-H."/>
            <person name="Kawkins C."/>
            <person name="Kim C.-K."/>
            <person name="Kim J.S."/>
            <person name="Ahn B.O."/>
            <person name="Rhee S.Y."/>
            <person name="Sohng J.K."/>
        </authorList>
    </citation>
    <scope>NUCLEOTIDE SEQUENCE</scope>
    <source>
        <tissue evidence="1">Leaf</tissue>
    </source>
</reference>
<proteinExistence type="predicted"/>
<sequence>MVDILQLKHQDSHVEYKLVDTLKEDDGDGHEDNHELDVDIQLVGDNLQEEIHVEEDRDRVLKNSLIYAYLLDVELKHLDSHVEDAHEDNHEVDIQLVGTVVVEDNLLEADILLLDLDMIQVEEDRDRVLKDSLIDVETDLYLYLHRSLLLQLIKICNRI</sequence>
<protein>
    <submittedName>
        <fullName evidence="1">Uncharacterized protein</fullName>
    </submittedName>
</protein>
<gene>
    <name evidence="1" type="ORF">G2W53_017096</name>
</gene>
<name>A0A834TQ82_9FABA</name>
<comment type="caution">
    <text evidence="1">The sequence shown here is derived from an EMBL/GenBank/DDBJ whole genome shotgun (WGS) entry which is preliminary data.</text>
</comment>
<dbReference type="Proteomes" id="UP000634136">
    <property type="component" value="Unassembled WGS sequence"/>
</dbReference>
<evidence type="ECO:0000313" key="1">
    <source>
        <dbReference type="EMBL" id="KAF7825932.1"/>
    </source>
</evidence>
<evidence type="ECO:0000313" key="2">
    <source>
        <dbReference type="Proteomes" id="UP000634136"/>
    </source>
</evidence>